<evidence type="ECO:0000313" key="2">
    <source>
        <dbReference type="EMBL" id="OIQ66014.1"/>
    </source>
</evidence>
<keyword evidence="2" id="KW-0031">Aminopeptidase</keyword>
<gene>
    <name evidence="2" type="primary">pip_9</name>
    <name evidence="2" type="ORF">GALL_524230</name>
</gene>
<dbReference type="GO" id="GO:0004177">
    <property type="term" value="F:aminopeptidase activity"/>
    <property type="evidence" value="ECO:0007669"/>
    <property type="project" value="UniProtKB-KW"/>
</dbReference>
<dbReference type="InterPro" id="IPR050266">
    <property type="entry name" value="AB_hydrolase_sf"/>
</dbReference>
<dbReference type="Pfam" id="PF12697">
    <property type="entry name" value="Abhydrolase_6"/>
    <property type="match status" value="1"/>
</dbReference>
<feature type="domain" description="AB hydrolase-1" evidence="1">
    <location>
        <begin position="55"/>
        <end position="274"/>
    </location>
</feature>
<dbReference type="EMBL" id="MLJW01006895">
    <property type="protein sequence ID" value="OIQ66014.1"/>
    <property type="molecule type" value="Genomic_DNA"/>
</dbReference>
<reference evidence="2" key="1">
    <citation type="submission" date="2016-10" db="EMBL/GenBank/DDBJ databases">
        <title>Sequence of Gallionella enrichment culture.</title>
        <authorList>
            <person name="Poehlein A."/>
            <person name="Muehling M."/>
            <person name="Daniel R."/>
        </authorList>
    </citation>
    <scope>NUCLEOTIDE SEQUENCE</scope>
</reference>
<comment type="caution">
    <text evidence="2">The sequence shown here is derived from an EMBL/GenBank/DDBJ whole genome shotgun (WGS) entry which is preliminary data.</text>
</comment>
<dbReference type="InterPro" id="IPR000073">
    <property type="entry name" value="AB_hydrolase_1"/>
</dbReference>
<dbReference type="PANTHER" id="PTHR43798">
    <property type="entry name" value="MONOACYLGLYCEROL LIPASE"/>
    <property type="match status" value="1"/>
</dbReference>
<dbReference type="Gene3D" id="3.40.50.1820">
    <property type="entry name" value="alpha/beta hydrolase"/>
    <property type="match status" value="1"/>
</dbReference>
<keyword evidence="2" id="KW-0645">Protease</keyword>
<name>A0A1J5P4B4_9ZZZZ</name>
<protein>
    <submittedName>
        <fullName evidence="2">Proline iminopeptidase</fullName>
        <ecNumber evidence="2">3.4.11.5</ecNumber>
    </submittedName>
</protein>
<proteinExistence type="predicted"/>
<dbReference type="EC" id="3.4.11.5" evidence="2"/>
<accession>A0A1J5P4B4</accession>
<dbReference type="AlphaFoldDB" id="A0A1J5P4B4"/>
<dbReference type="InterPro" id="IPR029058">
    <property type="entry name" value="AB_hydrolase_fold"/>
</dbReference>
<sequence length="296" mass="32214">MDDFFSRAPAEFLNLGPADIRDVIVAATRQLSFVAAGHRLRGHRIAAARADRPPLVLLPDALGCARLWRDVPERLAAATGCAVLVYDRWGSGDSAPLDPPHSRHYLLDEALESVPEVLRATRIRRPVLVGHSDGAAIALTFAGAFPDLVSGVVAIAPHLFREPRTIAGIADQITDFEHGDLKARLARYHGSRTDQLFRRLVDAWTGEGPCDWGIERYIRQIRCPVLAIQGTEDEFFTRVQLDALRALVCVPIETCFLPGCGHAPHQQAAKAVVTAAAHFIDRVTTDAGVEVAPSFG</sequence>
<dbReference type="GO" id="GO:0016020">
    <property type="term" value="C:membrane"/>
    <property type="evidence" value="ECO:0007669"/>
    <property type="project" value="TreeGrafter"/>
</dbReference>
<evidence type="ECO:0000259" key="1">
    <source>
        <dbReference type="Pfam" id="PF12697"/>
    </source>
</evidence>
<dbReference type="PANTHER" id="PTHR43798:SF33">
    <property type="entry name" value="HYDROLASE, PUTATIVE (AFU_ORTHOLOGUE AFUA_2G14860)-RELATED"/>
    <property type="match status" value="1"/>
</dbReference>
<keyword evidence="2" id="KW-0378">Hydrolase</keyword>
<organism evidence="2">
    <name type="scientific">mine drainage metagenome</name>
    <dbReference type="NCBI Taxonomy" id="410659"/>
    <lineage>
        <taxon>unclassified sequences</taxon>
        <taxon>metagenomes</taxon>
        <taxon>ecological metagenomes</taxon>
    </lineage>
</organism>
<dbReference type="SUPFAM" id="SSF53474">
    <property type="entry name" value="alpha/beta-Hydrolases"/>
    <property type="match status" value="1"/>
</dbReference>